<evidence type="ECO:0008006" key="13">
    <source>
        <dbReference type="Google" id="ProtNLM"/>
    </source>
</evidence>
<dbReference type="InterPro" id="IPR017972">
    <property type="entry name" value="Cyt_P450_CS"/>
</dbReference>
<dbReference type="Pfam" id="PF00067">
    <property type="entry name" value="p450"/>
    <property type="match status" value="1"/>
</dbReference>
<dbReference type="InParanoid" id="A0A0C2SJW4"/>
<dbReference type="GO" id="GO:0020037">
    <property type="term" value="F:heme binding"/>
    <property type="evidence" value="ECO:0007669"/>
    <property type="project" value="InterPro"/>
</dbReference>
<comment type="similarity">
    <text evidence="3 10">Belongs to the cytochrome P450 family.</text>
</comment>
<dbReference type="InterPro" id="IPR036396">
    <property type="entry name" value="Cyt_P450_sf"/>
</dbReference>
<evidence type="ECO:0000256" key="5">
    <source>
        <dbReference type="ARBA" id="ARBA00022723"/>
    </source>
</evidence>
<dbReference type="AlphaFoldDB" id="A0A0C2SJW4"/>
<dbReference type="GO" id="GO:0005506">
    <property type="term" value="F:iron ion binding"/>
    <property type="evidence" value="ECO:0007669"/>
    <property type="project" value="InterPro"/>
</dbReference>
<evidence type="ECO:0000256" key="4">
    <source>
        <dbReference type="ARBA" id="ARBA00022617"/>
    </source>
</evidence>
<dbReference type="SUPFAM" id="SSF48264">
    <property type="entry name" value="Cytochrome P450"/>
    <property type="match status" value="1"/>
</dbReference>
<dbReference type="PROSITE" id="PS00086">
    <property type="entry name" value="CYTOCHROME_P450"/>
    <property type="match status" value="1"/>
</dbReference>
<keyword evidence="6 10" id="KW-0560">Oxidoreductase</keyword>
<keyword evidence="12" id="KW-1185">Reference proteome</keyword>
<dbReference type="HOGENOM" id="CLU_001570_2_0_1"/>
<keyword evidence="7 9" id="KW-0408">Iron</keyword>
<dbReference type="GO" id="GO:0004497">
    <property type="term" value="F:monooxygenase activity"/>
    <property type="evidence" value="ECO:0007669"/>
    <property type="project" value="UniProtKB-KW"/>
</dbReference>
<evidence type="ECO:0000256" key="3">
    <source>
        <dbReference type="ARBA" id="ARBA00010617"/>
    </source>
</evidence>
<organism evidence="11 12">
    <name type="scientific">Amanita muscaria (strain Koide BX008)</name>
    <dbReference type="NCBI Taxonomy" id="946122"/>
    <lineage>
        <taxon>Eukaryota</taxon>
        <taxon>Fungi</taxon>
        <taxon>Dikarya</taxon>
        <taxon>Basidiomycota</taxon>
        <taxon>Agaricomycotina</taxon>
        <taxon>Agaricomycetes</taxon>
        <taxon>Agaricomycetidae</taxon>
        <taxon>Agaricales</taxon>
        <taxon>Pluteineae</taxon>
        <taxon>Amanitaceae</taxon>
        <taxon>Amanita</taxon>
    </lineage>
</organism>
<dbReference type="InterPro" id="IPR050364">
    <property type="entry name" value="Cytochrome_P450_fung"/>
</dbReference>
<proteinExistence type="inferred from homology"/>
<name>A0A0C2SJW4_AMAMK</name>
<dbReference type="InterPro" id="IPR002401">
    <property type="entry name" value="Cyt_P450_E_grp-I"/>
</dbReference>
<evidence type="ECO:0000313" key="12">
    <source>
        <dbReference type="Proteomes" id="UP000054549"/>
    </source>
</evidence>
<keyword evidence="5 9" id="KW-0479">Metal-binding</keyword>
<dbReference type="PANTHER" id="PTHR46300:SF7">
    <property type="entry name" value="P450, PUTATIVE (EUROFUNG)-RELATED"/>
    <property type="match status" value="1"/>
</dbReference>
<evidence type="ECO:0000313" key="11">
    <source>
        <dbReference type="EMBL" id="KIL54229.1"/>
    </source>
</evidence>
<dbReference type="Gene3D" id="1.10.630.10">
    <property type="entry name" value="Cytochrome P450"/>
    <property type="match status" value="1"/>
</dbReference>
<dbReference type="EMBL" id="KN818871">
    <property type="protein sequence ID" value="KIL54229.1"/>
    <property type="molecule type" value="Genomic_DNA"/>
</dbReference>
<sequence>MALTVGYDVTPGVKDAFVEPAEFAINTITELAIPGRTLLVAFEFLCYIPPWIPGASTQRLCADAKGAIRLTREGPYQYVKRKMDAGTSKDCLLARVLERDSSDLGYVEDKELLKDIMASVYFGGVETMKISMASFMLAMTLHTHAQKKAQEEIDNVVGSYRLPSYEDRPSLPYVEALYREVHRWRPVTPNGAPRATVRDDVYKGYFIPKGTIVVSNIWAITRNEDKYPDPDSFNPERFLSLDGTLTDDTVSYVFGFGRRTCPGRYMADKVVWLMIVSVLATFNISKARDEETGNEIGVDPDAYTDGTASRPLPFKCSAVRRSEQAESLIRNAAGVAWREEEHDVQ</sequence>
<evidence type="ECO:0000256" key="2">
    <source>
        <dbReference type="ARBA" id="ARBA00005179"/>
    </source>
</evidence>
<protein>
    <recommendedName>
        <fullName evidence="13">Cytochrome P450</fullName>
    </recommendedName>
</protein>
<evidence type="ECO:0000256" key="10">
    <source>
        <dbReference type="RuleBase" id="RU000461"/>
    </source>
</evidence>
<keyword evidence="4 9" id="KW-0349">Heme</keyword>
<dbReference type="GO" id="GO:0016705">
    <property type="term" value="F:oxidoreductase activity, acting on paired donors, with incorporation or reduction of molecular oxygen"/>
    <property type="evidence" value="ECO:0007669"/>
    <property type="project" value="InterPro"/>
</dbReference>
<evidence type="ECO:0000256" key="1">
    <source>
        <dbReference type="ARBA" id="ARBA00001971"/>
    </source>
</evidence>
<dbReference type="InterPro" id="IPR001128">
    <property type="entry name" value="Cyt_P450"/>
</dbReference>
<evidence type="ECO:0000256" key="6">
    <source>
        <dbReference type="ARBA" id="ARBA00023002"/>
    </source>
</evidence>
<dbReference type="Proteomes" id="UP000054549">
    <property type="component" value="Unassembled WGS sequence"/>
</dbReference>
<gene>
    <name evidence="11" type="ORF">M378DRAFT_174371</name>
</gene>
<accession>A0A0C2SJW4</accession>
<dbReference type="PANTHER" id="PTHR46300">
    <property type="entry name" value="P450, PUTATIVE (EUROFUNG)-RELATED-RELATED"/>
    <property type="match status" value="1"/>
</dbReference>
<dbReference type="STRING" id="946122.A0A0C2SJW4"/>
<reference evidence="11 12" key="1">
    <citation type="submission" date="2014-04" db="EMBL/GenBank/DDBJ databases">
        <title>Evolutionary Origins and Diversification of the Mycorrhizal Mutualists.</title>
        <authorList>
            <consortium name="DOE Joint Genome Institute"/>
            <consortium name="Mycorrhizal Genomics Consortium"/>
            <person name="Kohler A."/>
            <person name="Kuo A."/>
            <person name="Nagy L.G."/>
            <person name="Floudas D."/>
            <person name="Copeland A."/>
            <person name="Barry K.W."/>
            <person name="Cichocki N."/>
            <person name="Veneault-Fourrey C."/>
            <person name="LaButti K."/>
            <person name="Lindquist E.A."/>
            <person name="Lipzen A."/>
            <person name="Lundell T."/>
            <person name="Morin E."/>
            <person name="Murat C."/>
            <person name="Riley R."/>
            <person name="Ohm R."/>
            <person name="Sun H."/>
            <person name="Tunlid A."/>
            <person name="Henrissat B."/>
            <person name="Grigoriev I.V."/>
            <person name="Hibbett D.S."/>
            <person name="Martin F."/>
        </authorList>
    </citation>
    <scope>NUCLEOTIDE SEQUENCE [LARGE SCALE GENOMIC DNA]</scope>
    <source>
        <strain evidence="11 12">Koide BX008</strain>
    </source>
</reference>
<dbReference type="OrthoDB" id="2789670at2759"/>
<comment type="pathway">
    <text evidence="2">Secondary metabolite biosynthesis.</text>
</comment>
<dbReference type="PRINTS" id="PR00463">
    <property type="entry name" value="EP450I"/>
</dbReference>
<keyword evidence="8 10" id="KW-0503">Monooxygenase</keyword>
<feature type="binding site" description="axial binding residue" evidence="9">
    <location>
        <position position="261"/>
    </location>
    <ligand>
        <name>heme</name>
        <dbReference type="ChEBI" id="CHEBI:30413"/>
    </ligand>
    <ligandPart>
        <name>Fe</name>
        <dbReference type="ChEBI" id="CHEBI:18248"/>
    </ligandPart>
</feature>
<evidence type="ECO:0000256" key="9">
    <source>
        <dbReference type="PIRSR" id="PIRSR602401-1"/>
    </source>
</evidence>
<evidence type="ECO:0000256" key="8">
    <source>
        <dbReference type="ARBA" id="ARBA00023033"/>
    </source>
</evidence>
<comment type="cofactor">
    <cofactor evidence="1 9">
        <name>heme</name>
        <dbReference type="ChEBI" id="CHEBI:30413"/>
    </cofactor>
</comment>
<evidence type="ECO:0000256" key="7">
    <source>
        <dbReference type="ARBA" id="ARBA00023004"/>
    </source>
</evidence>